<evidence type="ECO:0000259" key="3">
    <source>
        <dbReference type="PROSITE" id="PS51846"/>
    </source>
</evidence>
<dbReference type="GO" id="GO:0016020">
    <property type="term" value="C:membrane"/>
    <property type="evidence" value="ECO:0007669"/>
    <property type="project" value="UniProtKB-UniRule"/>
</dbReference>
<keyword evidence="5" id="KW-1185">Reference proteome</keyword>
<evidence type="ECO:0000313" key="5">
    <source>
        <dbReference type="Proteomes" id="UP001164472"/>
    </source>
</evidence>
<dbReference type="GO" id="GO:0010960">
    <property type="term" value="P:magnesium ion homeostasis"/>
    <property type="evidence" value="ECO:0007669"/>
    <property type="project" value="InterPro"/>
</dbReference>
<protein>
    <submittedName>
        <fullName evidence="4">DUF21 domain-containing protein</fullName>
    </submittedName>
</protein>
<proteinExistence type="predicted"/>
<dbReference type="RefSeq" id="WP_251809812.1">
    <property type="nucleotide sequence ID" value="NZ_CP101527.1"/>
</dbReference>
<keyword evidence="1 2" id="KW-0812">Transmembrane</keyword>
<dbReference type="PANTHER" id="PTHR12064">
    <property type="entry name" value="METAL TRANSPORTER CNNM"/>
    <property type="match status" value="1"/>
</dbReference>
<name>A0A9E8KI78_9ALTE</name>
<sequence>MPSWLPPVSHDLWIWIGIVFCLSQSAMFSGLNLAFFSLNRLQLEVKATDDNKAAQTVLKMRQDSNFLLTTILWGNVGINVLLTLLSDSVMAGVAAFAFSAVFITVFGEITPQAYFSRHALKTASFLAPALRFYQVLLYPVAKPCALILDLWLGKEGITYMRERDLRQVIKRHMEAEETEVETIEGIGALNFLQIDDIPVGKEGEIVNPESIIVLPCHLDLPVLPNFSPSPDDPFLMQIEQSGLKWVVLVNDQQEPLLVLDADGFLRAALFSSSEHFQPYDYCHRPIMVTDPKLPLGDVLGHLKTNRDPFCDNVIDHDIILLWGEQRRIITGADILGRLLKGIQKSY</sequence>
<feature type="transmembrane region" description="Helical" evidence="2">
    <location>
        <begin position="12"/>
        <end position="36"/>
    </location>
</feature>
<keyword evidence="1 2" id="KW-1133">Transmembrane helix</keyword>
<dbReference type="PROSITE" id="PS51846">
    <property type="entry name" value="CNNM"/>
    <property type="match status" value="1"/>
</dbReference>
<dbReference type="PANTHER" id="PTHR12064:SF94">
    <property type="entry name" value="UNEXTENDED PROTEIN"/>
    <property type="match status" value="1"/>
</dbReference>
<dbReference type="EMBL" id="CP101527">
    <property type="protein sequence ID" value="UZW73671.1"/>
    <property type="molecule type" value="Genomic_DNA"/>
</dbReference>
<feature type="domain" description="CNNM transmembrane" evidence="3">
    <location>
        <begin position="7"/>
        <end position="184"/>
    </location>
</feature>
<evidence type="ECO:0000313" key="4">
    <source>
        <dbReference type="EMBL" id="UZW73671.1"/>
    </source>
</evidence>
<evidence type="ECO:0000256" key="2">
    <source>
        <dbReference type="SAM" id="Phobius"/>
    </source>
</evidence>
<dbReference type="InterPro" id="IPR002550">
    <property type="entry name" value="CNNM"/>
</dbReference>
<keyword evidence="1 2" id="KW-0472">Membrane</keyword>
<dbReference type="Pfam" id="PF01595">
    <property type="entry name" value="CNNM"/>
    <property type="match status" value="1"/>
</dbReference>
<dbReference type="KEGG" id="asem:NNL22_11540"/>
<accession>A0A9E8KI78</accession>
<dbReference type="Proteomes" id="UP001164472">
    <property type="component" value="Chromosome"/>
</dbReference>
<organism evidence="4 5">
    <name type="scientific">Alkalimarinus sediminis</name>
    <dbReference type="NCBI Taxonomy" id="1632866"/>
    <lineage>
        <taxon>Bacteria</taxon>
        <taxon>Pseudomonadati</taxon>
        <taxon>Pseudomonadota</taxon>
        <taxon>Gammaproteobacteria</taxon>
        <taxon>Alteromonadales</taxon>
        <taxon>Alteromonadaceae</taxon>
        <taxon>Alkalimarinus</taxon>
    </lineage>
</organism>
<evidence type="ECO:0000256" key="1">
    <source>
        <dbReference type="PROSITE-ProRule" id="PRU01193"/>
    </source>
</evidence>
<feature type="transmembrane region" description="Helical" evidence="2">
    <location>
        <begin position="91"/>
        <end position="109"/>
    </location>
</feature>
<reference evidence="4" key="1">
    <citation type="submission" date="2022-07" db="EMBL/GenBank/DDBJ databases">
        <title>Alkalimarinus sp. nov., isolated from gut of a Alitta virens.</title>
        <authorList>
            <person name="Yang A.I."/>
            <person name="Shin N.-R."/>
        </authorList>
    </citation>
    <scope>NUCLEOTIDE SEQUENCE</scope>
    <source>
        <strain evidence="4">FA028</strain>
    </source>
</reference>
<dbReference type="AlphaFoldDB" id="A0A9E8KI78"/>
<dbReference type="InterPro" id="IPR045095">
    <property type="entry name" value="ACDP"/>
</dbReference>
<gene>
    <name evidence="4" type="ORF">NNL22_11540</name>
</gene>
<feature type="transmembrane region" description="Helical" evidence="2">
    <location>
        <begin position="66"/>
        <end position="85"/>
    </location>
</feature>